<dbReference type="EMBL" id="CABFNS010000729">
    <property type="protein sequence ID" value="VUC24975.1"/>
    <property type="molecule type" value="Genomic_DNA"/>
</dbReference>
<name>A0ABY6U1V5_BIOOC</name>
<feature type="coiled-coil region" evidence="1">
    <location>
        <begin position="522"/>
        <end position="549"/>
    </location>
</feature>
<protein>
    <submittedName>
        <fullName evidence="2">Uncharacterized protein</fullName>
    </submittedName>
</protein>
<sequence length="1379" mass="155567">MSDLNNTLSLPMKLDAFIFNSSVCSGGPNPDDKRAKIAPITQPNYTFLRLHDALIQGDILPHIDIHNAFENSYNSRFCDIDTGKEYKERQGVYLHWMLPRLYRVGVAAAGDGATLDPDQEGLPPPREGADADISAPRFRAVPTRWLVIRRLKKSEPDFKAVGVPEYQAWVIESDKGTGMADLTEDNYPDGVPNVQTDFTPFITAPDDDSAININEQAEALIGGKTPVDKWTEDPESKKRPLLTVMHGGNMLFADFQQHNTNVFSMIDNFEYGDVDDLKYLNSATADYYVIGWHADESQDPLYISDMAKVDRNDRIQRSQLKLDDNSKDGQAWSASPDSGITLSHGAMYNVEWSATDRPENIPADTLSEHLHDLNPIAVGSTPLDALLAYVKASQESEQDQDVKQVMNAIECIQKYLLMDEDTVDSHEQAEDLLYSFNFDNFPGGTRWHVAEATDPKKPTARPDPTIIESLARLNQQQIRLDSLSRLEDRIKWEVFAIWWGFVTRRLSNARGDTTVKDTKSKVDAWTTKKEDLLKQLKKCKQDRDDIVEKDPALAQLITDKIVCASVHPNFHTQTDPTLLVGHMESSWPSDWLELLLARVNTDITTWKTRGESDDVHLAVGLDKLPAGIRDTAAALVNEFISLSEDIIKPIRPFTQPEGEPVQTILPLYHDLEIKSEEVQRDRWGSTQPFFPLFLEWEAEYAHIDIEQWSLKERSFTSQQSAKLSYGMANDDPLYNRKEWTKAKDLQDLRLLSGRMLILPQASFSLQAQVDAIISQTPPDELKKALGDIPVDELKNNLSKLAFLSTPLSGFHDHLLTMNQGTHITPTIRQPGGTLKIIKEATNRDAGLEADILTYLGTQTDTTPYATLVSLSTKVEESPFKPVTHGQFKFTKINIVDKFGQVVHALDPRWDATPQTIRPCLSDFFAPDPNNEDGGPNTVEKTTGGGSAYAQIPPHINQMARLNSTFVKRLDNGDWVPQEEWDNPIWGWVVFNYLDRAIQFFLQDGTFYREVRIGGEAGVTESEKWLPFKNSDKTPDDFNQLDYLIEKMATVDRYLDAMLFMIGGAMDYADTAPDAYAQFLNSIIGRPLALVNMAWSLELGTNELTNQSDIVKKNPKRSLLPETRKPGHESDPLYTFPIKMGDKNRSYDGLVGYFKTKEPAKQTQASYLDLDNCYTFFGLNKMQKELEDQPEGKKTSPLVKIDQDNYPILEPFHPDPVNNDAFKIETIRNRMLAKNTFGAIIDPFRPVHGFTSILPIQPLKVPEWTWQEAMSRMTAFFHFGPLTVIKNVPDYDPDYLLTTKTDIKDDKKIIAKGAGLPTMGTADWAWLQPYSVLNAQEGKEETLFMPLGLAGADTKPTLQNGPYTSIEGYLQLRRPLVRDE</sequence>
<comment type="caution">
    <text evidence="2">The sequence shown here is derived from an EMBL/GenBank/DDBJ whole genome shotgun (WGS) entry which is preliminary data.</text>
</comment>
<accession>A0ABY6U1V5</accession>
<evidence type="ECO:0000313" key="2">
    <source>
        <dbReference type="EMBL" id="VUC24975.1"/>
    </source>
</evidence>
<evidence type="ECO:0000256" key="1">
    <source>
        <dbReference type="SAM" id="Coils"/>
    </source>
</evidence>
<evidence type="ECO:0000313" key="3">
    <source>
        <dbReference type="Proteomes" id="UP000766486"/>
    </source>
</evidence>
<proteinExistence type="predicted"/>
<keyword evidence="3" id="KW-1185">Reference proteome</keyword>
<dbReference type="Proteomes" id="UP000766486">
    <property type="component" value="Unassembled WGS sequence"/>
</dbReference>
<keyword evidence="1" id="KW-0175">Coiled coil</keyword>
<gene>
    <name evidence="2" type="ORF">CLO192961_LOCUS154708</name>
</gene>
<reference evidence="2 3" key="1">
    <citation type="submission" date="2019-06" db="EMBL/GenBank/DDBJ databases">
        <authorList>
            <person name="Broberg M."/>
        </authorList>
    </citation>
    <scope>NUCLEOTIDE SEQUENCE [LARGE SCALE GENOMIC DNA]</scope>
</reference>
<organism evidence="2 3">
    <name type="scientific">Bionectria ochroleuca</name>
    <name type="common">Gliocladium roseum</name>
    <dbReference type="NCBI Taxonomy" id="29856"/>
    <lineage>
        <taxon>Eukaryota</taxon>
        <taxon>Fungi</taxon>
        <taxon>Dikarya</taxon>
        <taxon>Ascomycota</taxon>
        <taxon>Pezizomycotina</taxon>
        <taxon>Sordariomycetes</taxon>
        <taxon>Hypocreomycetidae</taxon>
        <taxon>Hypocreales</taxon>
        <taxon>Bionectriaceae</taxon>
        <taxon>Clonostachys</taxon>
    </lineage>
</organism>